<dbReference type="RefSeq" id="XP_068361365.1">
    <property type="nucleotide sequence ID" value="XM_068503074.1"/>
</dbReference>
<organism evidence="1 2">
    <name type="scientific">Tritrichomonas foetus</name>
    <dbReference type="NCBI Taxonomy" id="1144522"/>
    <lineage>
        <taxon>Eukaryota</taxon>
        <taxon>Metamonada</taxon>
        <taxon>Parabasalia</taxon>
        <taxon>Tritrichomonadida</taxon>
        <taxon>Tritrichomonadidae</taxon>
        <taxon>Tritrichomonas</taxon>
    </lineage>
</organism>
<proteinExistence type="predicted"/>
<keyword evidence="2" id="KW-1185">Reference proteome</keyword>
<dbReference type="SUPFAM" id="SSF48371">
    <property type="entry name" value="ARM repeat"/>
    <property type="match status" value="1"/>
</dbReference>
<evidence type="ECO:0000313" key="2">
    <source>
        <dbReference type="Proteomes" id="UP000179807"/>
    </source>
</evidence>
<protein>
    <submittedName>
        <fullName evidence="1">Uncharacterized protein</fullName>
    </submittedName>
</protein>
<accession>A0A1J4KFV8</accession>
<dbReference type="InterPro" id="IPR011989">
    <property type="entry name" value="ARM-like"/>
</dbReference>
<dbReference type="Gene3D" id="1.25.10.10">
    <property type="entry name" value="Leucine-rich Repeat Variant"/>
    <property type="match status" value="1"/>
</dbReference>
<dbReference type="VEuPathDB" id="TrichDB:TRFO_23304"/>
<name>A0A1J4KFV8_9EUKA</name>
<dbReference type="Proteomes" id="UP000179807">
    <property type="component" value="Unassembled WGS sequence"/>
</dbReference>
<sequence>MINDKNTFEDYLLNIQIDRDKENYVLKFAQDNSLSSQCSIFIESFSIIIKSVVFAVPPEVFQFVQLIKTDNSQITPENAIKYEIIPFIIQMLTLDTPLTVLSQSLNIINTFCYYSDILLKVILRNHILEFLPQIFSYPDPSFCIQTHISILFVNLTNYMDIPHEVILECARIFTEQAIIWAVNDKEENFECQKNCLTFLFNVIVGSEKNLTIEYVRHISKFAFSILVSNNIALLSLAAYILVQIISNYELILEPSDIFNSILWNYIKTEAASPVLRLACETLNTSTEFPTDIKIIWELLIEAMLSENIEVSSLACRLAKCLINGGIEVIEEALQKGILDVSTRIMNDGSFKAMKAITMMIRNILIIGNIQQQKLIFNHSIIISFLKFIEGYDSDEAALCMSAMNESVKAIIGIDTSFVNTFKQNIPFELMSTLLVHSNDNVCVYTKMILESLGVE</sequence>
<dbReference type="GeneID" id="94837778"/>
<dbReference type="AlphaFoldDB" id="A0A1J4KFV8"/>
<evidence type="ECO:0000313" key="1">
    <source>
        <dbReference type="EMBL" id="OHT08229.1"/>
    </source>
</evidence>
<dbReference type="EMBL" id="MLAK01000673">
    <property type="protein sequence ID" value="OHT08229.1"/>
    <property type="molecule type" value="Genomic_DNA"/>
</dbReference>
<comment type="caution">
    <text evidence="1">The sequence shown here is derived from an EMBL/GenBank/DDBJ whole genome shotgun (WGS) entry which is preliminary data.</text>
</comment>
<dbReference type="InterPro" id="IPR016024">
    <property type="entry name" value="ARM-type_fold"/>
</dbReference>
<gene>
    <name evidence="1" type="ORF">TRFO_23304</name>
</gene>
<reference evidence="1" key="1">
    <citation type="submission" date="2016-10" db="EMBL/GenBank/DDBJ databases">
        <authorList>
            <person name="Benchimol M."/>
            <person name="Almeida L.G."/>
            <person name="Vasconcelos A.T."/>
            <person name="Perreira-Neves A."/>
            <person name="Rosa I.A."/>
            <person name="Tasca T."/>
            <person name="Bogo M.R."/>
            <person name="de Souza W."/>
        </authorList>
    </citation>
    <scope>NUCLEOTIDE SEQUENCE [LARGE SCALE GENOMIC DNA]</scope>
    <source>
        <strain evidence="1">K</strain>
    </source>
</reference>